<dbReference type="EMBL" id="CP102252">
    <property type="protein sequence ID" value="UWN65886.1"/>
    <property type="molecule type" value="Genomic_DNA"/>
</dbReference>
<evidence type="ECO:0000313" key="1">
    <source>
        <dbReference type="EMBL" id="UWN65886.1"/>
    </source>
</evidence>
<dbReference type="Proteomes" id="UP001058267">
    <property type="component" value="Chromosome"/>
</dbReference>
<reference evidence="1" key="1">
    <citation type="journal article" date="2022" name="Cell">
        <title>Design, construction, and in vivo augmentation of a complex gut microbiome.</title>
        <authorList>
            <person name="Cheng A.G."/>
            <person name="Ho P.Y."/>
            <person name="Aranda-Diaz A."/>
            <person name="Jain S."/>
            <person name="Yu F.B."/>
            <person name="Meng X."/>
            <person name="Wang M."/>
            <person name="Iakiviak M."/>
            <person name="Nagashima K."/>
            <person name="Zhao A."/>
            <person name="Murugkar P."/>
            <person name="Patil A."/>
            <person name="Atabakhsh K."/>
            <person name="Weakley A."/>
            <person name="Yan J."/>
            <person name="Brumbaugh A.R."/>
            <person name="Higginbottom S."/>
            <person name="Dimas A."/>
            <person name="Shiver A.L."/>
            <person name="Deutschbauer A."/>
            <person name="Neff N."/>
            <person name="Sonnenburg J.L."/>
            <person name="Huang K.C."/>
            <person name="Fischbach M.A."/>
        </authorList>
    </citation>
    <scope>NUCLEOTIDE SEQUENCE</scope>
    <source>
        <strain evidence="1">JC50</strain>
    </source>
</reference>
<name>A0ABY5VAJ4_9BACT</name>
<dbReference type="RefSeq" id="WP_227901034.1">
    <property type="nucleotide sequence ID" value="NZ_CP102252.1"/>
</dbReference>
<accession>A0ABY5VAJ4</accession>
<protein>
    <submittedName>
        <fullName evidence="1">Uncharacterized protein</fullName>
    </submittedName>
</protein>
<proteinExistence type="predicted"/>
<organism evidence="1 2">
    <name type="scientific">Alistipes senegalensis JC50</name>
    <dbReference type="NCBI Taxonomy" id="1033732"/>
    <lineage>
        <taxon>Bacteria</taxon>
        <taxon>Pseudomonadati</taxon>
        <taxon>Bacteroidota</taxon>
        <taxon>Bacteroidia</taxon>
        <taxon>Bacteroidales</taxon>
        <taxon>Rikenellaceae</taxon>
        <taxon>Alistipes</taxon>
    </lineage>
</organism>
<evidence type="ECO:0000313" key="2">
    <source>
        <dbReference type="Proteomes" id="UP001058267"/>
    </source>
</evidence>
<keyword evidence="2" id="KW-1185">Reference proteome</keyword>
<gene>
    <name evidence="1" type="ORF">NQ519_03335</name>
</gene>
<sequence length="55" mass="6458">MKSANECAKWFVRKFLSTGSFLTDKELEELKMIPNYQAFLTENPPKQHGANYELY</sequence>